<dbReference type="Proteomes" id="UP000187203">
    <property type="component" value="Unassembled WGS sequence"/>
</dbReference>
<dbReference type="EMBL" id="AWUE01023823">
    <property type="protein sequence ID" value="OMO52624.1"/>
    <property type="molecule type" value="Genomic_DNA"/>
</dbReference>
<keyword evidence="2" id="KW-1185">Reference proteome</keyword>
<organism evidence="1 2">
    <name type="scientific">Corchorus olitorius</name>
    <dbReference type="NCBI Taxonomy" id="93759"/>
    <lineage>
        <taxon>Eukaryota</taxon>
        <taxon>Viridiplantae</taxon>
        <taxon>Streptophyta</taxon>
        <taxon>Embryophyta</taxon>
        <taxon>Tracheophyta</taxon>
        <taxon>Spermatophyta</taxon>
        <taxon>Magnoliopsida</taxon>
        <taxon>eudicotyledons</taxon>
        <taxon>Gunneridae</taxon>
        <taxon>Pentapetalae</taxon>
        <taxon>rosids</taxon>
        <taxon>malvids</taxon>
        <taxon>Malvales</taxon>
        <taxon>Malvaceae</taxon>
        <taxon>Grewioideae</taxon>
        <taxon>Apeibeae</taxon>
        <taxon>Corchorus</taxon>
    </lineage>
</organism>
<dbReference type="AlphaFoldDB" id="A0A1R3G3H2"/>
<name>A0A1R3G3H2_9ROSI</name>
<protein>
    <submittedName>
        <fullName evidence="1">Uncharacterized protein</fullName>
    </submittedName>
</protein>
<evidence type="ECO:0000313" key="1">
    <source>
        <dbReference type="EMBL" id="OMO52624.1"/>
    </source>
</evidence>
<reference evidence="2" key="1">
    <citation type="submission" date="2013-09" db="EMBL/GenBank/DDBJ databases">
        <title>Corchorus olitorius genome sequencing.</title>
        <authorList>
            <person name="Alam M."/>
            <person name="Haque M.S."/>
            <person name="Islam M.S."/>
            <person name="Emdad E.M."/>
            <person name="Islam M.M."/>
            <person name="Ahmed B."/>
            <person name="Halim A."/>
            <person name="Hossen Q.M.M."/>
            <person name="Hossain M.Z."/>
            <person name="Ahmed R."/>
            <person name="Khan M.M."/>
            <person name="Islam R."/>
            <person name="Rashid M.M."/>
            <person name="Khan S.A."/>
            <person name="Rahman M.S."/>
            <person name="Alam M."/>
            <person name="Yahiya A.S."/>
            <person name="Khan M.S."/>
            <person name="Azam M.S."/>
            <person name="Haque T."/>
            <person name="Lashkar M.Z.H."/>
            <person name="Akhand A.I."/>
            <person name="Morshed G."/>
            <person name="Roy S."/>
            <person name="Uddin K.S."/>
            <person name="Rabeya T."/>
            <person name="Hossain A.S."/>
            <person name="Chowdhury A."/>
            <person name="Snigdha A.R."/>
            <person name="Mortoza M.S."/>
            <person name="Matin S.A."/>
            <person name="Hoque S.M.E."/>
            <person name="Islam M.K."/>
            <person name="Roy D.K."/>
            <person name="Haider R."/>
            <person name="Moosa M.M."/>
            <person name="Elias S.M."/>
            <person name="Hasan A.M."/>
            <person name="Jahan S."/>
            <person name="Shafiuddin M."/>
            <person name="Mahmood N."/>
            <person name="Shommy N.S."/>
        </authorList>
    </citation>
    <scope>NUCLEOTIDE SEQUENCE [LARGE SCALE GENOMIC DNA]</scope>
    <source>
        <strain evidence="2">cv. O-4</strain>
    </source>
</reference>
<evidence type="ECO:0000313" key="2">
    <source>
        <dbReference type="Proteomes" id="UP000187203"/>
    </source>
</evidence>
<proteinExistence type="predicted"/>
<comment type="caution">
    <text evidence="1">The sequence shown here is derived from an EMBL/GenBank/DDBJ whole genome shotgun (WGS) entry which is preliminary data.</text>
</comment>
<sequence length="46" mass="5365">MSSDLQIPPSDDLELQVCSSSRYPPPLQRWNFETENPRCHFEGEPM</sequence>
<gene>
    <name evidence="1" type="ORF">COLO4_37068</name>
</gene>
<accession>A0A1R3G3H2</accession>